<keyword evidence="2" id="KW-1185">Reference proteome</keyword>
<proteinExistence type="predicted"/>
<gene>
    <name evidence="1" type="ORF">Vadar_024153</name>
</gene>
<name>A0ACB7YPM7_9ERIC</name>
<comment type="caution">
    <text evidence="1">The sequence shown here is derived from an EMBL/GenBank/DDBJ whole genome shotgun (WGS) entry which is preliminary data.</text>
</comment>
<organism evidence="1 2">
    <name type="scientific">Vaccinium darrowii</name>
    <dbReference type="NCBI Taxonomy" id="229202"/>
    <lineage>
        <taxon>Eukaryota</taxon>
        <taxon>Viridiplantae</taxon>
        <taxon>Streptophyta</taxon>
        <taxon>Embryophyta</taxon>
        <taxon>Tracheophyta</taxon>
        <taxon>Spermatophyta</taxon>
        <taxon>Magnoliopsida</taxon>
        <taxon>eudicotyledons</taxon>
        <taxon>Gunneridae</taxon>
        <taxon>Pentapetalae</taxon>
        <taxon>asterids</taxon>
        <taxon>Ericales</taxon>
        <taxon>Ericaceae</taxon>
        <taxon>Vaccinioideae</taxon>
        <taxon>Vaccinieae</taxon>
        <taxon>Vaccinium</taxon>
    </lineage>
</organism>
<dbReference type="EMBL" id="CM037161">
    <property type="protein sequence ID" value="KAH7855377.1"/>
    <property type="molecule type" value="Genomic_DNA"/>
</dbReference>
<evidence type="ECO:0000313" key="2">
    <source>
        <dbReference type="Proteomes" id="UP000828048"/>
    </source>
</evidence>
<protein>
    <submittedName>
        <fullName evidence="1">Uncharacterized protein</fullName>
    </submittedName>
</protein>
<accession>A0ACB7YPM7</accession>
<evidence type="ECO:0000313" key="1">
    <source>
        <dbReference type="EMBL" id="KAH7855377.1"/>
    </source>
</evidence>
<reference evidence="1 2" key="1">
    <citation type="journal article" date="2021" name="Hortic Res">
        <title>High-quality reference genome and annotation aids understanding of berry development for evergreen blueberry (Vaccinium darrowii).</title>
        <authorList>
            <person name="Yu J."/>
            <person name="Hulse-Kemp A.M."/>
            <person name="Babiker E."/>
            <person name="Staton M."/>
        </authorList>
    </citation>
    <scope>NUCLEOTIDE SEQUENCE [LARGE SCALE GENOMIC DNA]</scope>
    <source>
        <strain evidence="2">cv. NJ 8807/NJ 8810</strain>
        <tissue evidence="1">Young leaf</tissue>
    </source>
</reference>
<sequence length="172" mass="19185">MLCFNCSCPDFISRYRLSKQAEKKVVRIKHLAEDGSKIGTVSHPVENLLELDHPSSRDYEDFHSRQKAFEGIVDALKNSNVNMIGVYGAGGVVRAMAVRFPASVRSIKPISDLDFGHSAILEHFSGEYQVTSGFAKDPKIHAFEILYHTSVSISLSFLSSTKNGVPRMKHWT</sequence>
<dbReference type="Proteomes" id="UP000828048">
    <property type="component" value="Chromosome 11"/>
</dbReference>